<evidence type="ECO:0000256" key="3">
    <source>
        <dbReference type="ARBA" id="ARBA00022475"/>
    </source>
</evidence>
<keyword evidence="7 9" id="KW-0472">Membrane</keyword>
<evidence type="ECO:0000256" key="4">
    <source>
        <dbReference type="ARBA" id="ARBA00022519"/>
    </source>
</evidence>
<protein>
    <submittedName>
        <fullName evidence="11">C4-dicarboxylate transport system small permease</fullName>
    </submittedName>
</protein>
<comment type="similarity">
    <text evidence="8">Belongs to the TRAP transporter small permease family.</text>
</comment>
<keyword evidence="3" id="KW-1003">Cell membrane</keyword>
<gene>
    <name evidence="11" type="ORF">J416_12337</name>
</gene>
<evidence type="ECO:0000256" key="7">
    <source>
        <dbReference type="ARBA" id="ARBA00023136"/>
    </source>
</evidence>
<evidence type="ECO:0000256" key="8">
    <source>
        <dbReference type="ARBA" id="ARBA00038436"/>
    </source>
</evidence>
<name>N4WNT2_9BACI</name>
<dbReference type="Pfam" id="PF04290">
    <property type="entry name" value="DctQ"/>
    <property type="match status" value="1"/>
</dbReference>
<evidence type="ECO:0000256" key="5">
    <source>
        <dbReference type="ARBA" id="ARBA00022692"/>
    </source>
</evidence>
<dbReference type="Proteomes" id="UP000012283">
    <property type="component" value="Unassembled WGS sequence"/>
</dbReference>
<keyword evidence="4" id="KW-0997">Cell inner membrane</keyword>
<dbReference type="PANTHER" id="PTHR35011:SF2">
    <property type="entry name" value="2,3-DIKETO-L-GULONATE TRAP TRANSPORTER SMALL PERMEASE PROTEIN YIAM"/>
    <property type="match status" value="1"/>
</dbReference>
<reference evidence="11 12" key="1">
    <citation type="submission" date="2013-03" db="EMBL/GenBank/DDBJ databases">
        <title>Draft genome sequence of Gracibacillus halophilus YIM-C55.5, a moderately halophilic and thermophilic organism from the Xiaochaidamu salt lake.</title>
        <authorList>
            <person name="Sugumar T."/>
            <person name="Polireddy D.R."/>
            <person name="Antony A."/>
            <person name="Madhava Y.R."/>
            <person name="Sivakumar N."/>
        </authorList>
    </citation>
    <scope>NUCLEOTIDE SEQUENCE [LARGE SCALE GENOMIC DNA]</scope>
    <source>
        <strain evidence="11 12">YIM-C55.5</strain>
    </source>
</reference>
<evidence type="ECO:0000259" key="10">
    <source>
        <dbReference type="Pfam" id="PF04290"/>
    </source>
</evidence>
<feature type="transmembrane region" description="Helical" evidence="9">
    <location>
        <begin position="32"/>
        <end position="49"/>
    </location>
</feature>
<dbReference type="PANTHER" id="PTHR35011">
    <property type="entry name" value="2,3-DIKETO-L-GULONATE TRAP TRANSPORTER SMALL PERMEASE PROTEIN YIAM"/>
    <property type="match status" value="1"/>
</dbReference>
<dbReference type="GO" id="GO:0015740">
    <property type="term" value="P:C4-dicarboxylate transport"/>
    <property type="evidence" value="ECO:0007669"/>
    <property type="project" value="TreeGrafter"/>
</dbReference>
<sequence length="146" mass="16922">MVVMMIVLVTILFAQVVMRNMMTFTFTWTEELARYLFIWTTFIGVSYAVKKNKHIKIDSLALLFKKNGNFVMRTISNLLFLAFAILVVYYGLNTVFGITRTTPGLGISYGWVYASTLVGFFLTVIRLIQDQWHITSRWKNNKDVDV</sequence>
<keyword evidence="12" id="KW-1185">Reference proteome</keyword>
<dbReference type="AlphaFoldDB" id="N4WNT2"/>
<dbReference type="InterPro" id="IPR007387">
    <property type="entry name" value="TRAP_DctQ"/>
</dbReference>
<proteinExistence type="inferred from homology"/>
<dbReference type="GO" id="GO:0005886">
    <property type="term" value="C:plasma membrane"/>
    <property type="evidence" value="ECO:0007669"/>
    <property type="project" value="UniProtKB-SubCell"/>
</dbReference>
<feature type="transmembrane region" description="Helical" evidence="9">
    <location>
        <begin position="70"/>
        <end position="90"/>
    </location>
</feature>
<keyword evidence="5 9" id="KW-0812">Transmembrane</keyword>
<dbReference type="STRING" id="1308866.J416_12337"/>
<keyword evidence="6 9" id="KW-1133">Transmembrane helix</keyword>
<dbReference type="PATRIC" id="fig|1308866.3.peg.2494"/>
<evidence type="ECO:0000256" key="1">
    <source>
        <dbReference type="ARBA" id="ARBA00004429"/>
    </source>
</evidence>
<accession>N4WNT2</accession>
<organism evidence="11 12">
    <name type="scientific">Gracilibacillus halophilus YIM-C55.5</name>
    <dbReference type="NCBI Taxonomy" id="1308866"/>
    <lineage>
        <taxon>Bacteria</taxon>
        <taxon>Bacillati</taxon>
        <taxon>Bacillota</taxon>
        <taxon>Bacilli</taxon>
        <taxon>Bacillales</taxon>
        <taxon>Bacillaceae</taxon>
        <taxon>Gracilibacillus</taxon>
    </lineage>
</organism>
<comment type="caution">
    <text evidence="11">The sequence shown here is derived from an EMBL/GenBank/DDBJ whole genome shotgun (WGS) entry which is preliminary data.</text>
</comment>
<feature type="domain" description="Tripartite ATP-independent periplasmic transporters DctQ component" evidence="10">
    <location>
        <begin position="8"/>
        <end position="133"/>
    </location>
</feature>
<evidence type="ECO:0000256" key="6">
    <source>
        <dbReference type="ARBA" id="ARBA00022989"/>
    </source>
</evidence>
<keyword evidence="2" id="KW-0813">Transport</keyword>
<evidence type="ECO:0000313" key="12">
    <source>
        <dbReference type="Proteomes" id="UP000012283"/>
    </source>
</evidence>
<evidence type="ECO:0000313" key="11">
    <source>
        <dbReference type="EMBL" id="ENH96140.1"/>
    </source>
</evidence>
<dbReference type="InterPro" id="IPR055348">
    <property type="entry name" value="DctQ"/>
</dbReference>
<feature type="transmembrane region" description="Helical" evidence="9">
    <location>
        <begin position="110"/>
        <end position="128"/>
    </location>
</feature>
<dbReference type="EMBL" id="APML01000057">
    <property type="protein sequence ID" value="ENH96140.1"/>
    <property type="molecule type" value="Genomic_DNA"/>
</dbReference>
<dbReference type="eggNOG" id="COG3090">
    <property type="taxonomic scope" value="Bacteria"/>
</dbReference>
<comment type="subcellular location">
    <subcellularLocation>
        <location evidence="1">Cell inner membrane</location>
        <topology evidence="1">Multi-pass membrane protein</topology>
    </subcellularLocation>
</comment>
<evidence type="ECO:0000256" key="9">
    <source>
        <dbReference type="SAM" id="Phobius"/>
    </source>
</evidence>
<evidence type="ECO:0000256" key="2">
    <source>
        <dbReference type="ARBA" id="ARBA00022448"/>
    </source>
</evidence>
<dbReference type="GO" id="GO:0022857">
    <property type="term" value="F:transmembrane transporter activity"/>
    <property type="evidence" value="ECO:0007669"/>
    <property type="project" value="TreeGrafter"/>
</dbReference>